<organism evidence="1">
    <name type="scientific">Sigmofec virus UA08Rod_5898</name>
    <dbReference type="NCBI Taxonomy" id="2929444"/>
    <lineage>
        <taxon>Viruses</taxon>
        <taxon>Monodnaviria</taxon>
        <taxon>Sangervirae</taxon>
        <taxon>Phixviricota</taxon>
        <taxon>Malgrandaviricetes</taxon>
        <taxon>Petitvirales</taxon>
        <taxon>Microviridae</taxon>
    </lineage>
</organism>
<reference evidence="1" key="1">
    <citation type="submission" date="2022-02" db="EMBL/GenBank/DDBJ databases">
        <title>Towards deciphering the DNA virus diversity associated with rodent species in the families Cricetidae and Heteromyidae.</title>
        <authorList>
            <person name="Lund M."/>
            <person name="Larsen B.B."/>
            <person name="Gryseels S."/>
            <person name="Kraberger S."/>
            <person name="Rowsey D.M."/>
            <person name="Steger L."/>
            <person name="Yule K.M."/>
            <person name="Upham N.S."/>
            <person name="Worobey M."/>
            <person name="Van Doorslaer K."/>
            <person name="Varsani A."/>
        </authorList>
    </citation>
    <scope>NUCLEOTIDE SEQUENCE</scope>
    <source>
        <strain evidence="1">UA08Rod_5898</strain>
    </source>
</reference>
<accession>A0A976R583</accession>
<dbReference type="EMBL" id="OM869527">
    <property type="protein sequence ID" value="UPW40976.1"/>
    <property type="molecule type" value="Genomic_DNA"/>
</dbReference>
<protein>
    <submittedName>
        <fullName evidence="1">Uncharacterized protein</fullName>
    </submittedName>
</protein>
<sequence>MSVRRVYSVIVEGVVVFSGSYAQCNSVFDALSAFNSHFFDDRFKFLIAYSPVK</sequence>
<proteinExistence type="predicted"/>
<evidence type="ECO:0000313" key="1">
    <source>
        <dbReference type="EMBL" id="UPW40976.1"/>
    </source>
</evidence>
<name>A0A976R583_9VIRU</name>